<evidence type="ECO:0000259" key="4">
    <source>
        <dbReference type="Pfam" id="PF04063"/>
    </source>
</evidence>
<dbReference type="AlphaFoldDB" id="A0A238FB65"/>
<reference evidence="7" key="1">
    <citation type="submission" date="2016-09" db="EMBL/GenBank/DDBJ databases">
        <authorList>
            <person name="Jeantristanb JTB J.-T."/>
            <person name="Ricardo R."/>
        </authorList>
    </citation>
    <scope>NUCLEOTIDE SEQUENCE [LARGE SCALE GENOMIC DNA]</scope>
</reference>
<feature type="region of interest" description="Disordered" evidence="3">
    <location>
        <begin position="375"/>
        <end position="403"/>
    </location>
</feature>
<dbReference type="InterPro" id="IPR007206">
    <property type="entry name" value="Protein_HGH1_C"/>
</dbReference>
<dbReference type="Pfam" id="PF04063">
    <property type="entry name" value="DUF383"/>
    <property type="match status" value="1"/>
</dbReference>
<evidence type="ECO:0000313" key="7">
    <source>
        <dbReference type="Proteomes" id="UP000198372"/>
    </source>
</evidence>
<evidence type="ECO:0000256" key="3">
    <source>
        <dbReference type="SAM" id="MobiDB-lite"/>
    </source>
</evidence>
<feature type="compositionally biased region" description="Basic and acidic residues" evidence="3">
    <location>
        <begin position="385"/>
        <end position="397"/>
    </location>
</feature>
<comment type="similarity">
    <text evidence="1">Belongs to the HGH1 family.</text>
</comment>
<dbReference type="InterPro" id="IPR039717">
    <property type="entry name" value="Hgh1"/>
</dbReference>
<dbReference type="Pfam" id="PF04064">
    <property type="entry name" value="DUF384"/>
    <property type="match status" value="1"/>
</dbReference>
<dbReference type="PANTHER" id="PTHR13387">
    <property type="entry name" value="PROTEIN HGH1 HOMOLOG"/>
    <property type="match status" value="1"/>
</dbReference>
<dbReference type="OrthoDB" id="338814at2759"/>
<dbReference type="PANTHER" id="PTHR13387:SF9">
    <property type="entry name" value="PROTEIN HGH1 HOMOLOG"/>
    <property type="match status" value="1"/>
</dbReference>
<feature type="compositionally biased region" description="Acidic residues" evidence="3">
    <location>
        <begin position="439"/>
        <end position="451"/>
    </location>
</feature>
<dbReference type="InterPro" id="IPR011989">
    <property type="entry name" value="ARM-like"/>
</dbReference>
<dbReference type="Proteomes" id="UP000198372">
    <property type="component" value="Unassembled WGS sequence"/>
</dbReference>
<feature type="region of interest" description="Disordered" evidence="3">
    <location>
        <begin position="421"/>
        <end position="451"/>
    </location>
</feature>
<name>A0A238FB65_9BASI</name>
<gene>
    <name evidence="6" type="ORF">BQ2448_499</name>
</gene>
<evidence type="ECO:0000256" key="2">
    <source>
        <dbReference type="ARBA" id="ARBA00014076"/>
    </source>
</evidence>
<feature type="domain" description="Protein HGH1 C-terminal" evidence="5">
    <location>
        <begin position="324"/>
        <end position="377"/>
    </location>
</feature>
<feature type="domain" description="Protein HGH1 N-terminal" evidence="4">
    <location>
        <begin position="103"/>
        <end position="318"/>
    </location>
</feature>
<evidence type="ECO:0000256" key="1">
    <source>
        <dbReference type="ARBA" id="ARBA00006712"/>
    </source>
</evidence>
<feature type="compositionally biased region" description="Acidic residues" evidence="3">
    <location>
        <begin position="375"/>
        <end position="384"/>
    </location>
</feature>
<keyword evidence="7" id="KW-1185">Reference proteome</keyword>
<organism evidence="6 7">
    <name type="scientific">Microbotryum intermedium</name>
    <dbReference type="NCBI Taxonomy" id="269621"/>
    <lineage>
        <taxon>Eukaryota</taxon>
        <taxon>Fungi</taxon>
        <taxon>Dikarya</taxon>
        <taxon>Basidiomycota</taxon>
        <taxon>Pucciniomycotina</taxon>
        <taxon>Microbotryomycetes</taxon>
        <taxon>Microbotryales</taxon>
        <taxon>Microbotryaceae</taxon>
        <taxon>Microbotryum</taxon>
    </lineage>
</organism>
<dbReference type="STRING" id="269621.A0A238FB65"/>
<evidence type="ECO:0000313" key="6">
    <source>
        <dbReference type="EMBL" id="SCV68378.1"/>
    </source>
</evidence>
<accession>A0A238FB65</accession>
<dbReference type="InterPro" id="IPR016024">
    <property type="entry name" value="ARM-type_fold"/>
</dbReference>
<proteinExistence type="inferred from homology"/>
<dbReference type="Gene3D" id="1.25.10.10">
    <property type="entry name" value="Leucine-rich Repeat Variant"/>
    <property type="match status" value="1"/>
</dbReference>
<evidence type="ECO:0000259" key="5">
    <source>
        <dbReference type="Pfam" id="PF04064"/>
    </source>
</evidence>
<dbReference type="InterPro" id="IPR007205">
    <property type="entry name" value="Protein_HGH1_N"/>
</dbReference>
<dbReference type="SUPFAM" id="SSF48371">
    <property type="entry name" value="ARM repeat"/>
    <property type="match status" value="1"/>
</dbReference>
<protein>
    <recommendedName>
        <fullName evidence="2">Protein HGH1 homolog</fullName>
    </recommendedName>
</protein>
<sequence>MTTLQQRQQDAQLIELLGFLTDPQPQVRRIALASLLPYTAADKRERSLFNQDHYIEQIATTCADQEFIAHDALSALINLTSSILVADRLAKIPGFLTGLVRMVIDEHALLSDLACMLLSNLSKLEDVSMQLLGLRVPFSISNFSKSTDKDAQDDERPTKIAKEGDTDEIEALELLLEVFLKGEGKQYNPNANYDFLASVFANVSTIPLGRSFLLSTTSPDAEPPLFKLISFTEHPSTIRRGGVASCIKNSAFQKAGHTRLVAPSNDQPPAPGCIDLLPQMLLPLCGPEEFDIDVMDELPDVLQLLPETKKREPDPAIRLILVETLVLLASTRTCREAMRKRGVYAVIRAAHSVEEVDKVTEPMVRLVNLLMREEDESTALEEVPDPLKDDKKPDHGFETAPVVGADGNEVKTYGIAEAGPVPVAHTSSSVPAPKKYEQVDSEDEEEMLLEV</sequence>
<dbReference type="EMBL" id="FMSP01000003">
    <property type="protein sequence ID" value="SCV68378.1"/>
    <property type="molecule type" value="Genomic_DNA"/>
</dbReference>